<protein>
    <recommendedName>
        <fullName evidence="7">Xylanolytic transcriptional activator regulatory domain-containing protein</fullName>
    </recommendedName>
</protein>
<evidence type="ECO:0000256" key="3">
    <source>
        <dbReference type="ARBA" id="ARBA00023125"/>
    </source>
</evidence>
<dbReference type="InterPro" id="IPR050987">
    <property type="entry name" value="AtrR-like"/>
</dbReference>
<feature type="compositionally biased region" description="Low complexity" evidence="6">
    <location>
        <begin position="16"/>
        <end position="26"/>
    </location>
</feature>
<keyword evidence="9" id="KW-1185">Reference proteome</keyword>
<evidence type="ECO:0000256" key="4">
    <source>
        <dbReference type="ARBA" id="ARBA00023163"/>
    </source>
</evidence>
<feature type="domain" description="Xylanolytic transcriptional activator regulatory" evidence="7">
    <location>
        <begin position="158"/>
        <end position="231"/>
    </location>
</feature>
<reference evidence="8 9" key="1">
    <citation type="submission" date="2023-01" db="EMBL/GenBank/DDBJ databases">
        <title>Analysis of 21 Apiospora genomes using comparative genomics revels a genus with tremendous synthesis potential of carbohydrate active enzymes and secondary metabolites.</title>
        <authorList>
            <person name="Sorensen T."/>
        </authorList>
    </citation>
    <scope>NUCLEOTIDE SEQUENCE [LARGE SCALE GENOMIC DNA]</scope>
    <source>
        <strain evidence="8 9">CBS 117206</strain>
    </source>
</reference>
<dbReference type="Pfam" id="PF04082">
    <property type="entry name" value="Fungal_trans"/>
    <property type="match status" value="1"/>
</dbReference>
<organism evidence="8 9">
    <name type="scientific">Apiospora kogelbergensis</name>
    <dbReference type="NCBI Taxonomy" id="1337665"/>
    <lineage>
        <taxon>Eukaryota</taxon>
        <taxon>Fungi</taxon>
        <taxon>Dikarya</taxon>
        <taxon>Ascomycota</taxon>
        <taxon>Pezizomycotina</taxon>
        <taxon>Sordariomycetes</taxon>
        <taxon>Xylariomycetidae</taxon>
        <taxon>Amphisphaeriales</taxon>
        <taxon>Apiosporaceae</taxon>
        <taxon>Apiospora</taxon>
    </lineage>
</organism>
<comment type="subcellular location">
    <subcellularLocation>
        <location evidence="1">Nucleus</location>
    </subcellularLocation>
</comment>
<dbReference type="GO" id="GO:0003700">
    <property type="term" value="F:DNA-binding transcription factor activity"/>
    <property type="evidence" value="ECO:0007669"/>
    <property type="project" value="InterPro"/>
</dbReference>
<dbReference type="SMART" id="SM00906">
    <property type="entry name" value="Fungal_trans"/>
    <property type="match status" value="1"/>
</dbReference>
<dbReference type="CDD" id="cd12148">
    <property type="entry name" value="fungal_TF_MHR"/>
    <property type="match status" value="1"/>
</dbReference>
<gene>
    <name evidence="8" type="ORF">PG999_004864</name>
</gene>
<accession>A0AAW0R0L5</accession>
<dbReference type="EMBL" id="JAQQWP010000004">
    <property type="protein sequence ID" value="KAK8120744.1"/>
    <property type="molecule type" value="Genomic_DNA"/>
</dbReference>
<name>A0AAW0R0L5_9PEZI</name>
<dbReference type="GO" id="GO:0003677">
    <property type="term" value="F:DNA binding"/>
    <property type="evidence" value="ECO:0007669"/>
    <property type="project" value="UniProtKB-KW"/>
</dbReference>
<dbReference type="InterPro" id="IPR007219">
    <property type="entry name" value="XnlR_reg_dom"/>
</dbReference>
<dbReference type="PANTHER" id="PTHR46910">
    <property type="entry name" value="TRANSCRIPTION FACTOR PDR1"/>
    <property type="match status" value="1"/>
</dbReference>
<evidence type="ECO:0000313" key="9">
    <source>
        <dbReference type="Proteomes" id="UP001392437"/>
    </source>
</evidence>
<keyword evidence="5" id="KW-0539">Nucleus</keyword>
<sequence length="513" mass="57462">MEMSMLEPPYCAEPISSSSGNASSVSDGFPELPPLHEALPVIETYFNDFNIALPLHHQPTFMKLLHRCYSGPENQKQRVEYALVHSVLAIGYRLRSGMDDIFIDGGFYPFAENESQLYFRNCERLLNDLVTRDEDTLGVQVLLALVVLHLANGDEKSAAMLISAAMRLAHSLQMHTRTSDDSFPLHEAQQRHNIFWICYIMDKDISLKTSTPSVQLDNDIDLDLPGATSSVPLENMFGITEDENGRPLSFQYLRARVQLAFVEGQIYDNLYSARSLRETPGQRREQVARLDTLLNAWRRSSLPPSHRSQDDRLQLVAADAPGGPSNLAASLHHTYLLCLFSLHGLYSWESVWVQNIDILGRTALENISNKSETCMHRLQLIMGNHGGRHSSNSSSNNPIWCGNCVLFSALVILLVNITYEPGHALVTKDRQLAAEGAALFKGILNTKGDTTIKGLVSVLRGLELAADKWTGYYELDPLLIQPPCLRRGTTCSGTGSGQWMHKHQHHRPQDFLW</sequence>
<evidence type="ECO:0000256" key="1">
    <source>
        <dbReference type="ARBA" id="ARBA00004123"/>
    </source>
</evidence>
<evidence type="ECO:0000256" key="6">
    <source>
        <dbReference type="SAM" id="MobiDB-lite"/>
    </source>
</evidence>
<keyword evidence="4" id="KW-0804">Transcription</keyword>
<evidence type="ECO:0000256" key="2">
    <source>
        <dbReference type="ARBA" id="ARBA00023015"/>
    </source>
</evidence>
<evidence type="ECO:0000313" key="8">
    <source>
        <dbReference type="EMBL" id="KAK8120744.1"/>
    </source>
</evidence>
<dbReference type="AlphaFoldDB" id="A0AAW0R0L5"/>
<dbReference type="GO" id="GO:0006351">
    <property type="term" value="P:DNA-templated transcription"/>
    <property type="evidence" value="ECO:0007669"/>
    <property type="project" value="InterPro"/>
</dbReference>
<dbReference type="PANTHER" id="PTHR46910:SF37">
    <property type="entry name" value="ZN(II)2CYS6 TRANSCRIPTION FACTOR (EUROFUNG)"/>
    <property type="match status" value="1"/>
</dbReference>
<dbReference type="GO" id="GO:0008270">
    <property type="term" value="F:zinc ion binding"/>
    <property type="evidence" value="ECO:0007669"/>
    <property type="project" value="InterPro"/>
</dbReference>
<keyword evidence="3" id="KW-0238">DNA-binding</keyword>
<feature type="region of interest" description="Disordered" evidence="6">
    <location>
        <begin position="1"/>
        <end position="27"/>
    </location>
</feature>
<dbReference type="Proteomes" id="UP001392437">
    <property type="component" value="Unassembled WGS sequence"/>
</dbReference>
<evidence type="ECO:0000259" key="7">
    <source>
        <dbReference type="SMART" id="SM00906"/>
    </source>
</evidence>
<dbReference type="GO" id="GO:0005634">
    <property type="term" value="C:nucleus"/>
    <property type="evidence" value="ECO:0007669"/>
    <property type="project" value="UniProtKB-SubCell"/>
</dbReference>
<evidence type="ECO:0000256" key="5">
    <source>
        <dbReference type="ARBA" id="ARBA00023242"/>
    </source>
</evidence>
<keyword evidence="2" id="KW-0805">Transcription regulation</keyword>
<proteinExistence type="predicted"/>
<comment type="caution">
    <text evidence="8">The sequence shown here is derived from an EMBL/GenBank/DDBJ whole genome shotgun (WGS) entry which is preliminary data.</text>
</comment>